<reference evidence="3 4" key="1">
    <citation type="submission" date="2023-02" db="EMBL/GenBank/DDBJ databases">
        <title>Mannheimia cairiniae sp. nov., a novel species of Mannheimia obtained from moscovy ducks (Cairina moschata) and reclassification of Mannheimia ovis as heterotypic synonym of Mannheimia pernigra.</title>
        <authorList>
            <person name="Christensen H."/>
        </authorList>
    </citation>
    <scope>NUCLEOTIDE SEQUENCE [LARGE SCALE GENOMIC DNA]</scope>
    <source>
        <strain evidence="3 4">AT1</strain>
    </source>
</reference>
<dbReference type="Pfam" id="PF02698">
    <property type="entry name" value="DUF218"/>
    <property type="match status" value="1"/>
</dbReference>
<dbReference type="PANTHER" id="PTHR30336:SF4">
    <property type="entry name" value="ENVELOPE BIOGENESIS FACTOR ELYC"/>
    <property type="match status" value="1"/>
</dbReference>
<feature type="transmembrane region" description="Helical" evidence="1">
    <location>
        <begin position="6"/>
        <end position="29"/>
    </location>
</feature>
<protein>
    <submittedName>
        <fullName evidence="3">YdcF family protein</fullName>
    </submittedName>
</protein>
<dbReference type="Gene3D" id="3.40.50.620">
    <property type="entry name" value="HUPs"/>
    <property type="match status" value="1"/>
</dbReference>
<name>A0ABT5MMX6_9PAST</name>
<keyword evidence="1" id="KW-0812">Transmembrane</keyword>
<dbReference type="EMBL" id="JAQSJE010000002">
    <property type="protein sequence ID" value="MDD0823533.1"/>
    <property type="molecule type" value="Genomic_DNA"/>
</dbReference>
<keyword evidence="1" id="KW-1133">Transmembrane helix</keyword>
<evidence type="ECO:0000259" key="2">
    <source>
        <dbReference type="Pfam" id="PF02698"/>
    </source>
</evidence>
<dbReference type="PANTHER" id="PTHR30336">
    <property type="entry name" value="INNER MEMBRANE PROTEIN, PROBABLE PERMEASE"/>
    <property type="match status" value="1"/>
</dbReference>
<dbReference type="CDD" id="cd06259">
    <property type="entry name" value="YdcF-like"/>
    <property type="match status" value="1"/>
</dbReference>
<dbReference type="Proteomes" id="UP001221909">
    <property type="component" value="Unassembled WGS sequence"/>
</dbReference>
<sequence>MYELTKLITAIILPPFNILILWLAAIILGEFKWEKFSLLCSFLGIILLYVFSIPYTAQKLQDSLIVEDNLSIDDYKHAQAIVILGGGLRDSKELFATLATPAIALERLRYAAYLYKHTKLPILISGASPNGNSEAEVMENELKEFFNVPTQWKEEKALNTVQNAQFTKAILEKENINTIILVTSQWHMQRAKKLYEKQGFKILPASVGNGKTPESYELKLMHFIPQANALNSNMMTLKEWLGYWKEK</sequence>
<evidence type="ECO:0000313" key="3">
    <source>
        <dbReference type="EMBL" id="MDD0823533.1"/>
    </source>
</evidence>
<comment type="caution">
    <text evidence="3">The sequence shown here is derived from an EMBL/GenBank/DDBJ whole genome shotgun (WGS) entry which is preliminary data.</text>
</comment>
<dbReference type="RefSeq" id="WP_273749309.1">
    <property type="nucleotide sequence ID" value="NZ_JAQSJE010000002.1"/>
</dbReference>
<organism evidence="3 4">
    <name type="scientific">Mannheimia cairinae</name>
    <dbReference type="NCBI Taxonomy" id="3025936"/>
    <lineage>
        <taxon>Bacteria</taxon>
        <taxon>Pseudomonadati</taxon>
        <taxon>Pseudomonadota</taxon>
        <taxon>Gammaproteobacteria</taxon>
        <taxon>Pasteurellales</taxon>
        <taxon>Pasteurellaceae</taxon>
        <taxon>Mannheimia</taxon>
    </lineage>
</organism>
<dbReference type="InterPro" id="IPR014729">
    <property type="entry name" value="Rossmann-like_a/b/a_fold"/>
</dbReference>
<gene>
    <name evidence="3" type="ORF">PTQ27_03475</name>
</gene>
<feature type="transmembrane region" description="Helical" evidence="1">
    <location>
        <begin position="36"/>
        <end position="55"/>
    </location>
</feature>
<keyword evidence="1" id="KW-0472">Membrane</keyword>
<feature type="domain" description="DUF218" evidence="2">
    <location>
        <begin position="79"/>
        <end position="242"/>
    </location>
</feature>
<evidence type="ECO:0000313" key="4">
    <source>
        <dbReference type="Proteomes" id="UP001221909"/>
    </source>
</evidence>
<dbReference type="InterPro" id="IPR003848">
    <property type="entry name" value="DUF218"/>
</dbReference>
<accession>A0ABT5MMX6</accession>
<evidence type="ECO:0000256" key="1">
    <source>
        <dbReference type="SAM" id="Phobius"/>
    </source>
</evidence>
<keyword evidence="4" id="KW-1185">Reference proteome</keyword>
<proteinExistence type="predicted"/>
<dbReference type="InterPro" id="IPR051599">
    <property type="entry name" value="Cell_Envelope_Assoc"/>
</dbReference>